<dbReference type="Proteomes" id="UP000005222">
    <property type="component" value="Chromosome L"/>
</dbReference>
<dbReference type="AlphaFoldDB" id="G8Y5W2"/>
<dbReference type="Pfam" id="PF13762">
    <property type="entry name" value="MNE1"/>
    <property type="match status" value="1"/>
</dbReference>
<keyword evidence="3" id="KW-1185">Reference proteome</keyword>
<reference evidence="3" key="2">
    <citation type="journal article" date="2012" name="G3 (Bethesda)">
        <title>Pichia sorbitophila, an interspecies yeast hybrid reveals early steps of genome resolution following polyploidization.</title>
        <authorList>
            <person name="Leh Louis V."/>
            <person name="Despons L."/>
            <person name="Friedrich A."/>
            <person name="Martin T."/>
            <person name="Durrens P."/>
            <person name="Casaregola S."/>
            <person name="Neuveglise C."/>
            <person name="Fairhead C."/>
            <person name="Marck C."/>
            <person name="Cruz J.A."/>
            <person name="Straub M.L."/>
            <person name="Kugler V."/>
            <person name="Sacerdot C."/>
            <person name="Uzunov Z."/>
            <person name="Thierry A."/>
            <person name="Weiss S."/>
            <person name="Bleykasten C."/>
            <person name="De Montigny J."/>
            <person name="Jacques N."/>
            <person name="Jung P."/>
            <person name="Lemaire M."/>
            <person name="Mallet S."/>
            <person name="Morel G."/>
            <person name="Richard G.F."/>
            <person name="Sarkar A."/>
            <person name="Savel G."/>
            <person name="Schacherer J."/>
            <person name="Seret M.L."/>
            <person name="Talla E."/>
            <person name="Samson G."/>
            <person name="Jubin C."/>
            <person name="Poulain J."/>
            <person name="Vacherie B."/>
            <person name="Barbe V."/>
            <person name="Pelletier E."/>
            <person name="Sherman D.J."/>
            <person name="Westhof E."/>
            <person name="Weissenbach J."/>
            <person name="Baret P.V."/>
            <person name="Wincker P."/>
            <person name="Gaillardin C."/>
            <person name="Dujon B."/>
            <person name="Souciet J.L."/>
        </authorList>
    </citation>
    <scope>NUCLEOTIDE SEQUENCE [LARGE SCALE GENOMIC DNA]</scope>
    <source>
        <strain evidence="3">ATCC MYA-4447 / BCRC 22081 / CBS 7064 / NBRC 10061 / NRRL Y-12695</strain>
    </source>
</reference>
<dbReference type="InParanoid" id="G8Y5W2"/>
<evidence type="ECO:0000313" key="2">
    <source>
        <dbReference type="EMBL" id="CCE85023.1"/>
    </source>
</evidence>
<accession>G8Y5W2</accession>
<dbReference type="eggNOG" id="ENOG502R1E6">
    <property type="taxonomic scope" value="Eukaryota"/>
</dbReference>
<proteinExistence type="predicted"/>
<evidence type="ECO:0000313" key="3">
    <source>
        <dbReference type="Proteomes" id="UP000005222"/>
    </source>
</evidence>
<evidence type="ECO:0000313" key="1">
    <source>
        <dbReference type="EMBL" id="CCE83992.1"/>
    </source>
</evidence>
<dbReference type="Proteomes" id="UP000005222">
    <property type="component" value="Chromosome K"/>
</dbReference>
<dbReference type="OrthoDB" id="4083723at2759"/>
<dbReference type="EMBL" id="FO082048">
    <property type="protein sequence ID" value="CCE85023.1"/>
    <property type="molecule type" value="Genomic_DNA"/>
</dbReference>
<gene>
    <name evidence="2" type="primary">Piso0_004590</name>
    <name evidence="1" type="ORF">GNLVRS01_PISO0K20228g</name>
    <name evidence="2" type="ORF">GNLVRS01_PISO0L20229g</name>
</gene>
<dbReference type="GO" id="GO:0000372">
    <property type="term" value="P:Group I intron splicing"/>
    <property type="evidence" value="ECO:0007669"/>
    <property type="project" value="InterPro"/>
</dbReference>
<dbReference type="EMBL" id="FO082049">
    <property type="protein sequence ID" value="CCE83992.1"/>
    <property type="molecule type" value="Genomic_DNA"/>
</dbReference>
<reference evidence="2" key="1">
    <citation type="submission" date="2011-10" db="EMBL/GenBank/DDBJ databases">
        <authorList>
            <person name="Genoscope - CEA"/>
        </authorList>
    </citation>
    <scope>NUCLEOTIDE SEQUENCE</scope>
</reference>
<organism evidence="2 3">
    <name type="scientific">Pichia sorbitophila (strain ATCC MYA-4447 / BCRC 22081 / CBS 7064 / NBRC 10061 / NRRL Y-12695)</name>
    <name type="common">Hybrid yeast</name>
    <dbReference type="NCBI Taxonomy" id="559304"/>
    <lineage>
        <taxon>Eukaryota</taxon>
        <taxon>Fungi</taxon>
        <taxon>Dikarya</taxon>
        <taxon>Ascomycota</taxon>
        <taxon>Saccharomycotina</taxon>
        <taxon>Pichiomycetes</taxon>
        <taxon>Debaryomycetaceae</taxon>
        <taxon>Millerozyma</taxon>
    </lineage>
</organism>
<dbReference type="GO" id="GO:1990904">
    <property type="term" value="C:ribonucleoprotein complex"/>
    <property type="evidence" value="ECO:0007669"/>
    <property type="project" value="InterPro"/>
</dbReference>
<sequence>MFLKCGGVLRHSNVSLTRVRWYMLLHKCFIGSTSNNHLYDKIGNQRPGESNLTVTNYDRLSHVSVSSSNDTKSMNAKIQEAIDNEDYVTAWETCKLMKKAAVAPNIETYRKLLSVCCTQRKKSYIDLATELYLAYLDSRNVKDISRSLNHDRITSYFMQALSNSRKFTDYFLLNQIWFYEIEPYISDSYLKSLYFSTSISILVNSNQFEMAFDVLQQALSDIDAYDPDDIEASDLFKSLPFEKIMDVLNDRGDCDTLNEILNILWVYNSNRKSSIKIDKFLKSERMMDYLNTALAHNNYELVKFIYYNYIMAHFDTERVSDTIIHKKKDESENGEIVPFYMINENLTFQILHTFATNGDVNSVLSLIEAHYLHKSLKGKKGITKDIIIKIIEAYCYNRDFMQGERIVEKRESKINDDSIKKILEVITSCSGKLPKEASKLRFSDITQCMSFKFMNYQVIDKNIQREEERRRLQWEDANVSGTTHTNKQTPIRNKNLENSDQGNIMFNLDVLATFVREHVCYIQDREEISQNALTLFINCILNHVNLYQTFSGTVRVLSVLNSLNSKFLDEWLDNDSIKIILNSMANSSGAKICSLLFFDYLTKTSRMEPSYYRFFISASLRGNFHDLFQFYMYHYIKACGHELDNRTISILEDIPSEAIKENDKSLKIVQLAKKAFSSYNKMKPLIDKEEISTILESLHTGVDTPVIKNENLEYFNRKYLYHIDVRDSEYLKYIISI</sequence>
<dbReference type="InterPro" id="IPR025694">
    <property type="entry name" value="MNE1"/>
</dbReference>
<dbReference type="HOGENOM" id="CLU_376466_0_0_1"/>
<protein>
    <submittedName>
        <fullName evidence="2">Piso0_004590 protein</fullName>
    </submittedName>
</protein>
<name>G8Y5W2_PICSO</name>